<evidence type="ECO:0000256" key="1">
    <source>
        <dbReference type="SAM" id="MobiDB-lite"/>
    </source>
</evidence>
<feature type="compositionally biased region" description="Low complexity" evidence="1">
    <location>
        <begin position="406"/>
        <end position="437"/>
    </location>
</feature>
<reference evidence="2" key="2">
    <citation type="journal article" date="2023" name="BMC Genomics">
        <title>Pest status, molecular evolution, and epigenetic factors derived from the genome assembly of Frankliniella fusca, a thysanopteran phytovirus vector.</title>
        <authorList>
            <person name="Catto M.A."/>
            <person name="Labadie P.E."/>
            <person name="Jacobson A.L."/>
            <person name="Kennedy G.G."/>
            <person name="Srinivasan R."/>
            <person name="Hunt B.G."/>
        </authorList>
    </citation>
    <scope>NUCLEOTIDE SEQUENCE</scope>
    <source>
        <strain evidence="2">PL_HMW_Pooled</strain>
    </source>
</reference>
<sequence length="502" mass="54581">MGRKSGSKALVLWTRDKMVGIEPINHVPQSSRFDGAATVVRFSGDKKFYPAKVLMISDNETALEEEANRVGGQLEREKEKQPLKRMHKKKLPDPSVASERAVSQAVGQRAPVPPAFASAQKAAQKARKEASVNHATGQALLDNQVLRSLENCPRRSLFISDVANSNHQVFLRPDSDSDGEGAVSLDEELSSSSDEDGSTSTADSVCVCQVCKTLRNYCDPKSISLLQALQTILENGVQAQGQKYLSLLPIPEGIKKVELHGSSNSNIFICASDKDMLKLDYKNKPSSLVRETLFVLYGKDALKTHIVTGRGTKPGSFGVADAVLQALYGFVNHNVDVSKRLKLHQIVHIINKRAPEWRKNLLTSGKTSGKTPGKTPKRKFVRAESSPSPCEMDVTDVPRADCEDPPAGSEAALAGSEAALAGSEAAPAGSEAASAGSQLPHSTSYHGCNDWKFLTGESSMQNPGLEGSWSGPWPQQYNTSYQQYQQHYPYEWPSRPSATYVQ</sequence>
<proteinExistence type="predicted"/>
<feature type="region of interest" description="Disordered" evidence="1">
    <location>
        <begin position="170"/>
        <end position="201"/>
    </location>
</feature>
<evidence type="ECO:0000313" key="3">
    <source>
        <dbReference type="Proteomes" id="UP001219518"/>
    </source>
</evidence>
<reference evidence="2" key="1">
    <citation type="submission" date="2021-07" db="EMBL/GenBank/DDBJ databases">
        <authorList>
            <person name="Catto M.A."/>
            <person name="Jacobson A."/>
            <person name="Kennedy G."/>
            <person name="Labadie P."/>
            <person name="Hunt B.G."/>
            <person name="Srinivasan R."/>
        </authorList>
    </citation>
    <scope>NUCLEOTIDE SEQUENCE</scope>
    <source>
        <strain evidence="2">PL_HMW_Pooled</strain>
        <tissue evidence="2">Head</tissue>
    </source>
</reference>
<feature type="compositionally biased region" description="Acidic residues" evidence="1">
    <location>
        <begin position="185"/>
        <end position="197"/>
    </location>
</feature>
<evidence type="ECO:0000313" key="2">
    <source>
        <dbReference type="EMBL" id="KAK3933165.1"/>
    </source>
</evidence>
<comment type="caution">
    <text evidence="2">The sequence shown here is derived from an EMBL/GenBank/DDBJ whole genome shotgun (WGS) entry which is preliminary data.</text>
</comment>
<keyword evidence="3" id="KW-1185">Reference proteome</keyword>
<dbReference type="AlphaFoldDB" id="A0AAE1IV96"/>
<dbReference type="Proteomes" id="UP001219518">
    <property type="component" value="Unassembled WGS sequence"/>
</dbReference>
<name>A0AAE1IV96_9NEOP</name>
<feature type="region of interest" description="Disordered" evidence="1">
    <location>
        <begin position="360"/>
        <end position="441"/>
    </location>
</feature>
<dbReference type="EMBL" id="JAHWGI010001443">
    <property type="protein sequence ID" value="KAK3933165.1"/>
    <property type="molecule type" value="Genomic_DNA"/>
</dbReference>
<feature type="compositionally biased region" description="Low complexity" evidence="1">
    <location>
        <begin position="363"/>
        <end position="374"/>
    </location>
</feature>
<gene>
    <name evidence="2" type="ORF">KUF71_017426</name>
</gene>
<protein>
    <submittedName>
        <fullName evidence="2">Suppressor of smlA</fullName>
    </submittedName>
</protein>
<feature type="region of interest" description="Disordered" evidence="1">
    <location>
        <begin position="67"/>
        <end position="99"/>
    </location>
</feature>
<accession>A0AAE1IV96</accession>
<organism evidence="2 3">
    <name type="scientific">Frankliniella fusca</name>
    <dbReference type="NCBI Taxonomy" id="407009"/>
    <lineage>
        <taxon>Eukaryota</taxon>
        <taxon>Metazoa</taxon>
        <taxon>Ecdysozoa</taxon>
        <taxon>Arthropoda</taxon>
        <taxon>Hexapoda</taxon>
        <taxon>Insecta</taxon>
        <taxon>Pterygota</taxon>
        <taxon>Neoptera</taxon>
        <taxon>Paraneoptera</taxon>
        <taxon>Thysanoptera</taxon>
        <taxon>Terebrantia</taxon>
        <taxon>Thripoidea</taxon>
        <taxon>Thripidae</taxon>
        <taxon>Frankliniella</taxon>
    </lineage>
</organism>